<reference evidence="4" key="1">
    <citation type="submission" date="2022-07" db="EMBL/GenBank/DDBJ databases">
        <title>Genome Sequence of Xylaria arbuscula.</title>
        <authorList>
            <person name="Buettner E."/>
        </authorList>
    </citation>
    <scope>NUCLEOTIDE SEQUENCE</scope>
    <source>
        <strain evidence="4">VT107</strain>
    </source>
</reference>
<feature type="repeat" description="ANK" evidence="2">
    <location>
        <begin position="883"/>
        <end position="916"/>
    </location>
</feature>
<evidence type="ECO:0000313" key="4">
    <source>
        <dbReference type="EMBL" id="KAJ3579136.1"/>
    </source>
</evidence>
<dbReference type="Pfam" id="PF24809">
    <property type="entry name" value="DUF7708"/>
    <property type="match status" value="1"/>
</dbReference>
<keyword evidence="2" id="KW-0040">ANK repeat</keyword>
<feature type="repeat" description="ANK" evidence="2">
    <location>
        <begin position="1000"/>
        <end position="1033"/>
    </location>
</feature>
<dbReference type="EMBL" id="JANPWZ010000128">
    <property type="protein sequence ID" value="KAJ3579136.1"/>
    <property type="molecule type" value="Genomic_DNA"/>
</dbReference>
<dbReference type="AlphaFoldDB" id="A0A9W8NL29"/>
<dbReference type="InterPro" id="IPR056125">
    <property type="entry name" value="DUF7708"/>
</dbReference>
<evidence type="ECO:0000313" key="5">
    <source>
        <dbReference type="Proteomes" id="UP001148614"/>
    </source>
</evidence>
<dbReference type="VEuPathDB" id="FungiDB:F4678DRAFT_406894"/>
<dbReference type="Pfam" id="PF12796">
    <property type="entry name" value="Ank_2"/>
    <property type="match status" value="3"/>
</dbReference>
<dbReference type="PANTHER" id="PTHR10039">
    <property type="entry name" value="AMELOGENIN"/>
    <property type="match status" value="1"/>
</dbReference>
<comment type="caution">
    <text evidence="4">The sequence shown here is derived from an EMBL/GenBank/DDBJ whole genome shotgun (WGS) entry which is preliminary data.</text>
</comment>
<dbReference type="InterPro" id="IPR054471">
    <property type="entry name" value="GPIID_WHD"/>
</dbReference>
<organism evidence="4 5">
    <name type="scientific">Xylaria arbuscula</name>
    <dbReference type="NCBI Taxonomy" id="114810"/>
    <lineage>
        <taxon>Eukaryota</taxon>
        <taxon>Fungi</taxon>
        <taxon>Dikarya</taxon>
        <taxon>Ascomycota</taxon>
        <taxon>Pezizomycotina</taxon>
        <taxon>Sordariomycetes</taxon>
        <taxon>Xylariomycetidae</taxon>
        <taxon>Xylariales</taxon>
        <taxon>Xylariaceae</taxon>
        <taxon>Xylaria</taxon>
    </lineage>
</organism>
<dbReference type="Pfam" id="PF22939">
    <property type="entry name" value="WHD_GPIID"/>
    <property type="match status" value="1"/>
</dbReference>
<feature type="domain" description="NACHT" evidence="3">
    <location>
        <begin position="305"/>
        <end position="445"/>
    </location>
</feature>
<dbReference type="InterPro" id="IPR036770">
    <property type="entry name" value="Ankyrin_rpt-contain_sf"/>
</dbReference>
<keyword evidence="5" id="KW-1185">Reference proteome</keyword>
<dbReference type="PROSITE" id="PS50837">
    <property type="entry name" value="NACHT"/>
    <property type="match status" value="1"/>
</dbReference>
<feature type="repeat" description="ANK" evidence="2">
    <location>
        <begin position="1136"/>
        <end position="1158"/>
    </location>
</feature>
<dbReference type="InterPro" id="IPR002110">
    <property type="entry name" value="Ankyrin_rpt"/>
</dbReference>
<dbReference type="SUPFAM" id="SSF52540">
    <property type="entry name" value="P-loop containing nucleoside triphosphate hydrolases"/>
    <property type="match status" value="1"/>
</dbReference>
<protein>
    <recommendedName>
        <fullName evidence="3">NACHT domain-containing protein</fullName>
    </recommendedName>
</protein>
<gene>
    <name evidence="4" type="ORF">NPX13_g1440</name>
</gene>
<dbReference type="InterPro" id="IPR027417">
    <property type="entry name" value="P-loop_NTPase"/>
</dbReference>
<evidence type="ECO:0000256" key="1">
    <source>
        <dbReference type="ARBA" id="ARBA00022737"/>
    </source>
</evidence>
<name>A0A9W8NL29_9PEZI</name>
<dbReference type="SUPFAM" id="SSF48403">
    <property type="entry name" value="Ankyrin repeat"/>
    <property type="match status" value="2"/>
</dbReference>
<dbReference type="PANTHER" id="PTHR10039:SF10">
    <property type="entry name" value="NACHT DOMAIN-CONTAINING PROTEIN"/>
    <property type="match status" value="1"/>
</dbReference>
<dbReference type="SMART" id="SM00248">
    <property type="entry name" value="ANK"/>
    <property type="match status" value="7"/>
</dbReference>
<dbReference type="Gene3D" id="1.25.40.20">
    <property type="entry name" value="Ankyrin repeat-containing domain"/>
    <property type="match status" value="3"/>
</dbReference>
<dbReference type="Proteomes" id="UP001148614">
    <property type="component" value="Unassembled WGS sequence"/>
</dbReference>
<accession>A0A9W8NL29</accession>
<dbReference type="Pfam" id="PF24883">
    <property type="entry name" value="NPHP3_N"/>
    <property type="match status" value="1"/>
</dbReference>
<dbReference type="InterPro" id="IPR056884">
    <property type="entry name" value="NPHP3-like_N"/>
</dbReference>
<keyword evidence="1" id="KW-0677">Repeat</keyword>
<dbReference type="PROSITE" id="PS50088">
    <property type="entry name" value="ANK_REPEAT"/>
    <property type="match status" value="3"/>
</dbReference>
<dbReference type="Gene3D" id="3.40.50.300">
    <property type="entry name" value="P-loop containing nucleotide triphosphate hydrolases"/>
    <property type="match status" value="1"/>
</dbReference>
<dbReference type="VEuPathDB" id="FungiDB:F4678DRAFT_482490"/>
<dbReference type="InterPro" id="IPR007111">
    <property type="entry name" value="NACHT_NTPase"/>
</dbReference>
<proteinExistence type="predicted"/>
<sequence>MATTSLSTAVRPAGHTLQDAISEFSRILDDGQRSQLEQLAPLPDTDAILVFTAQLDSSHPNRRGRSFATRLHTILLAMRNFCTVLDVFVSSHPEIAGLVWGSVRLTMIVISNYTSYYEATSDLFMRVGRLCPLFDEYLMLYRSSKRLQQALIEFHTAIIYCCKHVVEAVQRPWRLQLVQAFINSFEQEFKPDIDSIQTCSDRVKEEIALAQAQAEFLEREEASNTRSKTQKFLSRINNNVKKTRQVQKQITERKAQKRRQQLLDSVSTYDHLRLLKQSLLKRYAKTSDWIFQTPKFQQWVDGAFPVLCCFGKIGSGKTIATASVVRHILSEKSSDCVISFFFVESGNQESLRADTIVRSLLRQRLNSGQISQQIMDRLELLDAFSILDEFVKLLHTTMPPPRPSYVIIDGLDECDRQDRRRLLAALSQLITLGGNVRLLLSSRESLLGEIRREFKAFKSFSMDCPQANSSISTFIKDIVRNKIINEDLIIGDPTLEEDIKQALIDGAQGMFLWVTFQLDEICAQHCDQDIRDTLVDLPKDLADLYCRVLRRIKVRGHETAAQKVFQWLSVCKQLLTLEQLREAIVIEIGQQHTKSQTLYNDMKNLPAWCENLVQVDEEYQLVQFAHSTIRQFFIEESLDPTLTEFHINLTEVDHDIGEKCVTYLNFGDFQTAVAQRPKPILVPNSTEILIQVALGSHSKSASLLRKLRPKLASKPVDLGKIQAFSGHDQTLSLSHPFLDYASVNWIFHTKNFRQQKSKTWDVWQMMVIEGHRIAKSPWGHTFLGDVRSIAQWAIDSHHYALIRRIHTSEQFPLDAASLAILELAINGNVETAAHLIESLKLSDTINCILSIVTKDVDSLEKYGSVVMHLISEANIDINKRDHQGQSPLSHAAANGHDSVVRFLLTVEGVDLDIKDFKGQTPLLHAVAHALRAEVYDSHPTAHELLAVAQDLHPTAHELLVATQDLHPAAHELLATANRCEATIRLLLFTQGVNPNARYIDGRTALHHAASHESSGVLRLLLAADGVDPDSKDHRGRTPLINAIKAKREFSAKLLLIDERVDPNSSDAMGRVPLIYAVQNASHATIELLLADSRVDPNIIDNEGRTALSYAAEAGDELIVRLLLTSKTINPNDGGGSGQTPLSLADQHGHETVVKLLIDSKKIQAHPSRSKEWS</sequence>
<evidence type="ECO:0000259" key="3">
    <source>
        <dbReference type="PROSITE" id="PS50837"/>
    </source>
</evidence>
<evidence type="ECO:0000256" key="2">
    <source>
        <dbReference type="PROSITE-ProRule" id="PRU00023"/>
    </source>
</evidence>
<dbReference type="PROSITE" id="PS50297">
    <property type="entry name" value="ANK_REP_REGION"/>
    <property type="match status" value="3"/>
</dbReference>